<dbReference type="EMBL" id="JBBMEI010000047">
    <property type="protein sequence ID" value="MEQ2359306.1"/>
    <property type="molecule type" value="Genomic_DNA"/>
</dbReference>
<dbReference type="GO" id="GO:0008168">
    <property type="term" value="F:methyltransferase activity"/>
    <property type="evidence" value="ECO:0007669"/>
    <property type="project" value="UniProtKB-KW"/>
</dbReference>
<feature type="non-terminal residue" evidence="1">
    <location>
        <position position="252"/>
    </location>
</feature>
<gene>
    <name evidence="1" type="ORF">WMO75_13410</name>
</gene>
<keyword evidence="1" id="KW-0808">Transferase</keyword>
<name>A0ABV1ANJ2_9FIRM</name>
<protein>
    <submittedName>
        <fullName evidence="1">DNA methylase</fullName>
    </submittedName>
</protein>
<keyword evidence="1" id="KW-0489">Methyltransferase</keyword>
<dbReference type="GO" id="GO:0032259">
    <property type="term" value="P:methylation"/>
    <property type="evidence" value="ECO:0007669"/>
    <property type="project" value="UniProtKB-KW"/>
</dbReference>
<comment type="caution">
    <text evidence="1">The sequence shown here is derived from an EMBL/GenBank/DDBJ whole genome shotgun (WGS) entry which is preliminary data.</text>
</comment>
<evidence type="ECO:0000313" key="1">
    <source>
        <dbReference type="EMBL" id="MEQ2359306.1"/>
    </source>
</evidence>
<proteinExistence type="predicted"/>
<accession>A0ABV1ANJ2</accession>
<keyword evidence="2" id="KW-1185">Reference proteome</keyword>
<evidence type="ECO:0000313" key="2">
    <source>
        <dbReference type="Proteomes" id="UP001446032"/>
    </source>
</evidence>
<dbReference type="Proteomes" id="UP001446032">
    <property type="component" value="Unassembled WGS sequence"/>
</dbReference>
<sequence>MDDILRTGGNRTGSQLRIIYNFMSEQSPGEYTEFVKREYGKGGKGFQMDGREYSVWFDETGMQIAVGHTVADQILDKAFLSWKDVSRRIHQLLDQGEYAPQSVLDAARNNAVKEHAQALAYMKGDMAEGVAEIVFDEEDLPHLHSIYPEITDYLEEKLEDPQWLSELNERLDALAEAYEENHSIMRFHHYDPINISKQFQKFADEVIPYQARDGFAWKDHPMFITQDEIDAYLAGGGAYSQGRLRTYSFYLL</sequence>
<reference evidence="1 2" key="1">
    <citation type="submission" date="2024-03" db="EMBL/GenBank/DDBJ databases">
        <title>Human intestinal bacterial collection.</title>
        <authorList>
            <person name="Pauvert C."/>
            <person name="Hitch T.C.A."/>
            <person name="Clavel T."/>
        </authorList>
    </citation>
    <scope>NUCLEOTIDE SEQUENCE [LARGE SCALE GENOMIC DNA]</scope>
    <source>
        <strain evidence="1 2">CLA-AA-H95</strain>
    </source>
</reference>
<organism evidence="1 2">
    <name type="scientific">Blautia intestinihominis</name>
    <dbReference type="NCBI Taxonomy" id="3133152"/>
    <lineage>
        <taxon>Bacteria</taxon>
        <taxon>Bacillati</taxon>
        <taxon>Bacillota</taxon>
        <taxon>Clostridia</taxon>
        <taxon>Lachnospirales</taxon>
        <taxon>Lachnospiraceae</taxon>
        <taxon>Blautia</taxon>
    </lineage>
</organism>